<evidence type="ECO:0000313" key="1">
    <source>
        <dbReference type="EMBL" id="MBL6902841.1"/>
    </source>
</evidence>
<dbReference type="Gene3D" id="1.10.357.10">
    <property type="entry name" value="Tetracycline Repressor, domain 2"/>
    <property type="match status" value="1"/>
</dbReference>
<gene>
    <name evidence="1" type="ORF">ISR29_01390</name>
</gene>
<dbReference type="SUPFAM" id="SSF46689">
    <property type="entry name" value="Homeodomain-like"/>
    <property type="match status" value="1"/>
</dbReference>
<dbReference type="InterPro" id="IPR009057">
    <property type="entry name" value="Homeodomain-like_sf"/>
</dbReference>
<comment type="caution">
    <text evidence="1">The sequence shown here is derived from an EMBL/GenBank/DDBJ whole genome shotgun (WGS) entry which is preliminary data.</text>
</comment>
<reference evidence="1" key="1">
    <citation type="submission" date="2020-10" db="EMBL/GenBank/DDBJ databases">
        <title>Microbiome of the Black Sea water column analyzed by genome centric metagenomics.</title>
        <authorList>
            <person name="Cabello-Yeves P.J."/>
            <person name="Callieri C."/>
            <person name="Picazo A."/>
            <person name="Mehrshad M."/>
            <person name="Haro-Moreno J.M."/>
            <person name="Roda-Garcia J."/>
            <person name="Dzembekova N."/>
            <person name="Slabakova V."/>
            <person name="Slabakova N."/>
            <person name="Moncheva S."/>
            <person name="Rodriguez-Valera F."/>
        </authorList>
    </citation>
    <scope>NUCLEOTIDE SEQUENCE</scope>
    <source>
        <strain evidence="1">BS30m-G43</strain>
    </source>
</reference>
<dbReference type="EMBL" id="JADHSG010000001">
    <property type="protein sequence ID" value="MBL6902841.1"/>
    <property type="molecule type" value="Genomic_DNA"/>
</dbReference>
<dbReference type="AlphaFoldDB" id="A0A937J572"/>
<evidence type="ECO:0000313" key="2">
    <source>
        <dbReference type="Proteomes" id="UP000705230"/>
    </source>
</evidence>
<protein>
    <submittedName>
        <fullName evidence="1">TetR/AcrR family transcriptional regulator</fullName>
    </submittedName>
</protein>
<dbReference type="Proteomes" id="UP000705230">
    <property type="component" value="Unassembled WGS sequence"/>
</dbReference>
<sequence length="198" mass="22564">MGVSAKQERSKLRVAKIIEAAHQILLTQNIDDITISNLAVHSDLKRTSTYKFFANPDDVKLLLVQRYFKECSEEFRQSDSNQEYEDLSKALEESVVRIFNFFTTNIGAQKIILQNTVTPPVESKILHLLSKEVISFIEKNIKLPSMFNKEGVFLVMVQIIISIFSLNIKENGELNQIGKSEAQRASYSYLLSCIAQKD</sequence>
<organism evidence="1 2">
    <name type="scientific">SAR86 cluster bacterium</name>
    <dbReference type="NCBI Taxonomy" id="2030880"/>
    <lineage>
        <taxon>Bacteria</taxon>
        <taxon>Pseudomonadati</taxon>
        <taxon>Pseudomonadota</taxon>
        <taxon>Gammaproteobacteria</taxon>
        <taxon>SAR86 cluster</taxon>
    </lineage>
</organism>
<name>A0A937J572_9GAMM</name>
<accession>A0A937J572</accession>
<proteinExistence type="predicted"/>